<keyword evidence="1" id="KW-0472">Membrane</keyword>
<dbReference type="AlphaFoldDB" id="A0A4Z0PUM2"/>
<evidence type="ECO:0000259" key="2">
    <source>
        <dbReference type="Pfam" id="PF06580"/>
    </source>
</evidence>
<evidence type="ECO:0000256" key="1">
    <source>
        <dbReference type="SAM" id="Phobius"/>
    </source>
</evidence>
<feature type="transmembrane region" description="Helical" evidence="1">
    <location>
        <begin position="186"/>
        <end position="211"/>
    </location>
</feature>
<name>A0A4Z0PUM2_9BACT</name>
<dbReference type="InterPro" id="IPR050640">
    <property type="entry name" value="Bact_2-comp_sensor_kinase"/>
</dbReference>
<feature type="transmembrane region" description="Helical" evidence="1">
    <location>
        <begin position="270"/>
        <end position="288"/>
    </location>
</feature>
<dbReference type="PANTHER" id="PTHR34220:SF7">
    <property type="entry name" value="SENSOR HISTIDINE KINASE YPDA"/>
    <property type="match status" value="1"/>
</dbReference>
<protein>
    <recommendedName>
        <fullName evidence="2">Signal transduction histidine kinase internal region domain-containing protein</fullName>
    </recommendedName>
</protein>
<dbReference type="EMBL" id="SRMB01000008">
    <property type="protein sequence ID" value="TGE20976.1"/>
    <property type="molecule type" value="Genomic_DNA"/>
</dbReference>
<dbReference type="PANTHER" id="PTHR34220">
    <property type="entry name" value="SENSOR HISTIDINE KINASE YPDA"/>
    <property type="match status" value="1"/>
</dbReference>
<keyword evidence="1" id="KW-1133">Transmembrane helix</keyword>
<dbReference type="OrthoDB" id="9792992at2"/>
<accession>A0A4Z0PUM2</accession>
<proteinExistence type="predicted"/>
<dbReference type="InterPro" id="IPR010559">
    <property type="entry name" value="Sig_transdc_His_kin_internal"/>
</dbReference>
<dbReference type="Pfam" id="PF06580">
    <property type="entry name" value="His_kinase"/>
    <property type="match status" value="1"/>
</dbReference>
<reference evidence="3 4" key="1">
    <citation type="submission" date="2019-04" db="EMBL/GenBank/DDBJ databases">
        <authorList>
            <person name="Feng G."/>
            <person name="Zhang J."/>
            <person name="Zhu H."/>
        </authorList>
    </citation>
    <scope>NUCLEOTIDE SEQUENCE [LARGE SCALE GENOMIC DNA]</scope>
    <source>
        <strain evidence="3 4">9PBR-1</strain>
    </source>
</reference>
<keyword evidence="1" id="KW-0812">Transmembrane</keyword>
<dbReference type="GO" id="GO:0016020">
    <property type="term" value="C:membrane"/>
    <property type="evidence" value="ECO:0007669"/>
    <property type="project" value="InterPro"/>
</dbReference>
<dbReference type="GO" id="GO:0000155">
    <property type="term" value="F:phosphorelay sensor kinase activity"/>
    <property type="evidence" value="ECO:0007669"/>
    <property type="project" value="InterPro"/>
</dbReference>
<dbReference type="Proteomes" id="UP000298471">
    <property type="component" value="Unassembled WGS sequence"/>
</dbReference>
<gene>
    <name evidence="3" type="ORF">E5K02_24745</name>
</gene>
<feature type="transmembrane region" description="Helical" evidence="1">
    <location>
        <begin position="223"/>
        <end position="242"/>
    </location>
</feature>
<evidence type="ECO:0000313" key="4">
    <source>
        <dbReference type="Proteomes" id="UP000298471"/>
    </source>
</evidence>
<sequence length="517" mass="57891">METGSPSPSKLGPCRPRATSLPCCCCPWWKTPLSTGQPSSSGRRTFTWCWPGRQRRFSAASPTVRTSRTPQRPPVQRVSVCATCASACSCSTRSATVCKSKRAPTRSPSACCCPWPRHPRPLRRPRHYRKRRRARPCCPLCPPSFSPSMKALLKHRTTRHVLFWLTVEVVDILVQLPAHFVHGMPLYLWGLVLVQLPACLLCIYPLVYGLLPRLLQRQPRAWGWLLLWLVGSHLVVTGLHLVQDYVLGLAWPGTPLKPLEWPQALLHVRVSYMVLLGVAGMLVAHKVLRHWHQQRIVRQQLLQRKLHTELELLKAQLQPAFLFNTLATLHALTTARAPASPAAVLHFSALLRYLLYESQLPAVPLVDEAELLQHYLALEQLRLGPRVEVSLSFSGNLAAHTIAPLLLLPFVENAIRHGTAASQDCPWISIDLVAKKHSLTCKVIHSRPEAGPDPAAEPELRNVRERLARLYPGQHELKMVTEPDTFLVVVHLRRAPAEAVTTPPAPVLLSERAAVTF</sequence>
<organism evidence="3 4">
    <name type="scientific">Hymenobacter metallicola</name>
    <dbReference type="NCBI Taxonomy" id="2563114"/>
    <lineage>
        <taxon>Bacteria</taxon>
        <taxon>Pseudomonadati</taxon>
        <taxon>Bacteroidota</taxon>
        <taxon>Cytophagia</taxon>
        <taxon>Cytophagales</taxon>
        <taxon>Hymenobacteraceae</taxon>
        <taxon>Hymenobacter</taxon>
    </lineage>
</organism>
<keyword evidence="4" id="KW-1185">Reference proteome</keyword>
<feature type="transmembrane region" description="Helical" evidence="1">
    <location>
        <begin position="161"/>
        <end position="180"/>
    </location>
</feature>
<evidence type="ECO:0000313" key="3">
    <source>
        <dbReference type="EMBL" id="TGE20976.1"/>
    </source>
</evidence>
<feature type="domain" description="Signal transduction histidine kinase internal region" evidence="2">
    <location>
        <begin position="309"/>
        <end position="386"/>
    </location>
</feature>
<comment type="caution">
    <text evidence="3">The sequence shown here is derived from an EMBL/GenBank/DDBJ whole genome shotgun (WGS) entry which is preliminary data.</text>
</comment>